<accession>W4K1B9</accession>
<dbReference type="Gene3D" id="2.130.10.10">
    <property type="entry name" value="YVTN repeat-like/Quinoprotein amine dehydrogenase"/>
    <property type="match status" value="6"/>
</dbReference>
<keyword evidence="6" id="KW-1185">Reference proteome</keyword>
<sequence length="1287" mass="142647">LEGTRREILEDVSEWLNDTEAPNVLWLIGGPGSGKTAIAGNIIAELDQQQRCGGSFVVNSANGFPHYIWRSVAFDLVSFNPVLKTAIHFNLVDETGPKVDTSEVLPSFDGLIVDPLTKSIDQLTKHPVILLDGIDHCDRRTYPDDWTAFLDTIGRWSELTPKVKLIVTSRGDEEIARAFKDQSIKRLELPTGVNVDDTTNSDVRRYLEHRFREIRRVNQLPPTWPRPDQIRKIEAHSAGLFTWAQAAMDSIQSNSDDYDKQLSSVVSAGLRHRYDSVDMLYQQVLSRSFPNSDQPIDGFHRTIGALALEKAPLTLEDFQELFEDGYHSLSSSAVHLKLSSMISIDEHKGVSLRHHSFAEYLMDRKRCTKQHFFIDRIRANTNVTIACLKLMLHERNGLRFNICGLKSSHLANKDVPNIEDLVSKHIPSSLSYACRYWADHLRDLHDMSERRDVELVNLLRIFLRTRFLFWLEVLSLVNAVESAARALLFTAEWLETSDKELASFAKDASRFVLISRDPIRESAPHIYLSALAFAPSDSRVSKQYRPQFQGLLDVKGRQSDHSPALRLAWWSHDQNGVLAVAISADSKRIYSGQADGSVRVWDSTTGDSAHTTYKILEGHTDYVRSVAFSPDGRKIATASDDRSIRMWSTETGRIILEPFTGHTDYVRAVAWSPDGRLVASGSDDYSVRMWDPLTGNPVGQPMTAHTGYVVSVAFDSESNRILSGSMDCTIRLWDIETCQGACEPLLGHTGTVNCVAIVSTAVLSSDGILAATGETDKLVRIWAVESGRCNWTLKGHTEAIHALAFSLDTSKLASGSEDQTIRVWNAYTGECLCGPLQGHTGPVRTLAFSPGGSRIVSGSDDRTVRLWDIKTGTNIFEPLEKHHAIVRSVVFSSDGKYVATTAEDNNIIIWDTIRVLDMDTSTFVCGPLKGHQGPITCVVVLSFAPFGERIATGSDDCNISMWNAYTGEFMFNFPMEHEDHVRCIAFSSDGQYIVSGSDDETVRIWNTRSPPDESLCQTFQGRGGWVYSVAFSPDGEHIASGSADGKIRIWNVHSAHEQPRLLEGPEGPVHSVLFCPNGDGRRLVSGSHDMAIRIWDVEADEPINTLTGHHGPVLTLAISVDGTKLFSGSQDASIRIWDLESGAPLSVPIRGHTDRVLSIALSHDGRRLASGSADNTAAIWGIDTHDQLLWPQSFTRHVRGMELCALDSEGFYTDDSVVEDGWVQGPQSEMLFWVPATCRAGLWSPRTVGVLGAVETAIDFSRFVHGAAWEQCRAETPAISTQPIPVA</sequence>
<dbReference type="Proteomes" id="UP000030671">
    <property type="component" value="Unassembled WGS sequence"/>
</dbReference>
<feature type="domain" description="AAA+ ATPase" evidence="4">
    <location>
        <begin position="21"/>
        <end position="189"/>
    </location>
</feature>
<dbReference type="InterPro" id="IPR056884">
    <property type="entry name" value="NPHP3-like_N"/>
</dbReference>
<feature type="repeat" description="WD" evidence="3">
    <location>
        <begin position="928"/>
        <end position="972"/>
    </location>
</feature>
<dbReference type="eggNOG" id="KOG0272">
    <property type="taxonomic scope" value="Eukaryota"/>
</dbReference>
<feature type="repeat" description="WD" evidence="3">
    <location>
        <begin position="659"/>
        <end position="700"/>
    </location>
</feature>
<dbReference type="InterPro" id="IPR015943">
    <property type="entry name" value="WD40/YVTN_repeat-like_dom_sf"/>
</dbReference>
<gene>
    <name evidence="5" type="ORF">HETIRDRAFT_49936</name>
</gene>
<feature type="repeat" description="WD" evidence="3">
    <location>
        <begin position="1106"/>
        <end position="1147"/>
    </location>
</feature>
<evidence type="ECO:0000259" key="4">
    <source>
        <dbReference type="SMART" id="SM00382"/>
    </source>
</evidence>
<dbReference type="InterPro" id="IPR011047">
    <property type="entry name" value="Quinoprotein_ADH-like_sf"/>
</dbReference>
<dbReference type="PANTHER" id="PTHR22847:SF637">
    <property type="entry name" value="WD REPEAT DOMAIN 5B"/>
    <property type="match status" value="1"/>
</dbReference>
<dbReference type="OrthoDB" id="538223at2759"/>
<evidence type="ECO:0000313" key="5">
    <source>
        <dbReference type="EMBL" id="ETW79135.1"/>
    </source>
</evidence>
<reference evidence="5 6" key="1">
    <citation type="journal article" date="2012" name="New Phytol.">
        <title>Insight into trade-off between wood decay and parasitism from the genome of a fungal forest pathogen.</title>
        <authorList>
            <person name="Olson A."/>
            <person name="Aerts A."/>
            <person name="Asiegbu F."/>
            <person name="Belbahri L."/>
            <person name="Bouzid O."/>
            <person name="Broberg A."/>
            <person name="Canback B."/>
            <person name="Coutinho P.M."/>
            <person name="Cullen D."/>
            <person name="Dalman K."/>
            <person name="Deflorio G."/>
            <person name="van Diepen L.T."/>
            <person name="Dunand C."/>
            <person name="Duplessis S."/>
            <person name="Durling M."/>
            <person name="Gonthier P."/>
            <person name="Grimwood J."/>
            <person name="Fossdal C.G."/>
            <person name="Hansson D."/>
            <person name="Henrissat B."/>
            <person name="Hietala A."/>
            <person name="Himmelstrand K."/>
            <person name="Hoffmeister D."/>
            <person name="Hogberg N."/>
            <person name="James T.Y."/>
            <person name="Karlsson M."/>
            <person name="Kohler A."/>
            <person name="Kues U."/>
            <person name="Lee Y.H."/>
            <person name="Lin Y.C."/>
            <person name="Lind M."/>
            <person name="Lindquist E."/>
            <person name="Lombard V."/>
            <person name="Lucas S."/>
            <person name="Lunden K."/>
            <person name="Morin E."/>
            <person name="Murat C."/>
            <person name="Park J."/>
            <person name="Raffaello T."/>
            <person name="Rouze P."/>
            <person name="Salamov A."/>
            <person name="Schmutz J."/>
            <person name="Solheim H."/>
            <person name="Stahlberg J."/>
            <person name="Velez H."/>
            <person name="de Vries R.P."/>
            <person name="Wiebenga A."/>
            <person name="Woodward S."/>
            <person name="Yakovlev I."/>
            <person name="Garbelotto M."/>
            <person name="Martin F."/>
            <person name="Grigoriev I.V."/>
            <person name="Stenlid J."/>
        </authorList>
    </citation>
    <scope>NUCLEOTIDE SEQUENCE [LARGE SCALE GENOMIC DNA]</scope>
    <source>
        <strain evidence="5 6">TC 32-1</strain>
    </source>
</reference>
<dbReference type="PROSITE" id="PS50294">
    <property type="entry name" value="WD_REPEATS_REGION"/>
    <property type="match status" value="12"/>
</dbReference>
<organism evidence="5 6">
    <name type="scientific">Heterobasidion irregulare (strain TC 32-1)</name>
    <dbReference type="NCBI Taxonomy" id="747525"/>
    <lineage>
        <taxon>Eukaryota</taxon>
        <taxon>Fungi</taxon>
        <taxon>Dikarya</taxon>
        <taxon>Basidiomycota</taxon>
        <taxon>Agaricomycotina</taxon>
        <taxon>Agaricomycetes</taxon>
        <taxon>Russulales</taxon>
        <taxon>Bondarzewiaceae</taxon>
        <taxon>Heterobasidion</taxon>
        <taxon>Heterobasidion annosum species complex</taxon>
    </lineage>
</organism>
<dbReference type="SMART" id="SM00382">
    <property type="entry name" value="AAA"/>
    <property type="match status" value="1"/>
</dbReference>
<feature type="repeat" description="WD" evidence="3">
    <location>
        <begin position="974"/>
        <end position="1009"/>
    </location>
</feature>
<feature type="repeat" description="WD" evidence="3">
    <location>
        <begin position="616"/>
        <end position="657"/>
    </location>
</feature>
<dbReference type="SUPFAM" id="SSF52540">
    <property type="entry name" value="P-loop containing nucleoside triphosphate hydrolases"/>
    <property type="match status" value="1"/>
</dbReference>
<proteinExistence type="predicted"/>
<dbReference type="PANTHER" id="PTHR22847">
    <property type="entry name" value="WD40 REPEAT PROTEIN"/>
    <property type="match status" value="1"/>
</dbReference>
<evidence type="ECO:0000256" key="2">
    <source>
        <dbReference type="ARBA" id="ARBA00022737"/>
    </source>
</evidence>
<dbReference type="InterPro" id="IPR027417">
    <property type="entry name" value="P-loop_NTPase"/>
</dbReference>
<keyword evidence="2" id="KW-0677">Repeat</keyword>
<feature type="repeat" description="WD" evidence="3">
    <location>
        <begin position="1019"/>
        <end position="1060"/>
    </location>
</feature>
<feature type="repeat" description="WD" evidence="3">
    <location>
        <begin position="745"/>
        <end position="792"/>
    </location>
</feature>
<feature type="repeat" description="WD" evidence="3">
    <location>
        <begin position="793"/>
        <end position="834"/>
    </location>
</feature>
<dbReference type="Pfam" id="PF24883">
    <property type="entry name" value="NPHP3_N"/>
    <property type="match status" value="1"/>
</dbReference>
<feature type="repeat" description="WD" evidence="3">
    <location>
        <begin position="1149"/>
        <end position="1184"/>
    </location>
</feature>
<feature type="repeat" description="WD" evidence="3">
    <location>
        <begin position="702"/>
        <end position="737"/>
    </location>
</feature>
<dbReference type="PRINTS" id="PR00320">
    <property type="entry name" value="GPROTEINBRPT"/>
</dbReference>
<dbReference type="GO" id="GO:1990234">
    <property type="term" value="C:transferase complex"/>
    <property type="evidence" value="ECO:0007669"/>
    <property type="project" value="UniProtKB-ARBA"/>
</dbReference>
<protein>
    <recommendedName>
        <fullName evidence="4">AAA+ ATPase domain-containing protein</fullName>
    </recommendedName>
</protein>
<dbReference type="GeneID" id="20678124"/>
<dbReference type="InterPro" id="IPR020472">
    <property type="entry name" value="WD40_PAC1"/>
</dbReference>
<dbReference type="PROSITE" id="PS00678">
    <property type="entry name" value="WD_REPEATS_1"/>
    <property type="match status" value="6"/>
</dbReference>
<dbReference type="CDD" id="cd00200">
    <property type="entry name" value="WD40"/>
    <property type="match status" value="2"/>
</dbReference>
<evidence type="ECO:0000256" key="3">
    <source>
        <dbReference type="PROSITE-ProRule" id="PRU00221"/>
    </source>
</evidence>
<dbReference type="SMART" id="SM00320">
    <property type="entry name" value="WD40"/>
    <property type="match status" value="14"/>
</dbReference>
<evidence type="ECO:0000313" key="6">
    <source>
        <dbReference type="Proteomes" id="UP000030671"/>
    </source>
</evidence>
<dbReference type="InterPro" id="IPR001680">
    <property type="entry name" value="WD40_rpt"/>
</dbReference>
<keyword evidence="1 3" id="KW-0853">WD repeat</keyword>
<dbReference type="RefSeq" id="XP_009548760.1">
    <property type="nucleotide sequence ID" value="XM_009550465.1"/>
</dbReference>
<dbReference type="PROSITE" id="PS50082">
    <property type="entry name" value="WD_REPEATS_2"/>
    <property type="match status" value="14"/>
</dbReference>
<dbReference type="KEGG" id="hir:HETIRDRAFT_49936"/>
<dbReference type="Pfam" id="PF00400">
    <property type="entry name" value="WD40"/>
    <property type="match status" value="14"/>
</dbReference>
<feature type="non-terminal residue" evidence="5">
    <location>
        <position position="1"/>
    </location>
</feature>
<dbReference type="eggNOG" id="KOG0266">
    <property type="taxonomic scope" value="Eukaryota"/>
</dbReference>
<dbReference type="InterPro" id="IPR019775">
    <property type="entry name" value="WD40_repeat_CS"/>
</dbReference>
<feature type="repeat" description="WD" evidence="3">
    <location>
        <begin position="1062"/>
        <end position="1105"/>
    </location>
</feature>
<feature type="repeat" description="WD" evidence="3">
    <location>
        <begin position="570"/>
        <end position="611"/>
    </location>
</feature>
<evidence type="ECO:0000256" key="1">
    <source>
        <dbReference type="ARBA" id="ARBA00022574"/>
    </source>
</evidence>
<dbReference type="HOGENOM" id="CLU_000288_6_3_1"/>
<dbReference type="InParanoid" id="W4K1B9"/>
<dbReference type="STRING" id="747525.W4K1B9"/>
<dbReference type="InterPro" id="IPR036322">
    <property type="entry name" value="WD40_repeat_dom_sf"/>
</dbReference>
<dbReference type="EMBL" id="KI925461">
    <property type="protein sequence ID" value="ETW79135.1"/>
    <property type="molecule type" value="Genomic_DNA"/>
</dbReference>
<name>W4K1B9_HETIT</name>
<dbReference type="InterPro" id="IPR003593">
    <property type="entry name" value="AAA+_ATPase"/>
</dbReference>
<dbReference type="Gene3D" id="3.40.50.300">
    <property type="entry name" value="P-loop containing nucleotide triphosphate hydrolases"/>
    <property type="match status" value="1"/>
</dbReference>
<feature type="repeat" description="WD" evidence="3">
    <location>
        <begin position="836"/>
        <end position="877"/>
    </location>
</feature>
<dbReference type="SUPFAM" id="SSF50978">
    <property type="entry name" value="WD40 repeat-like"/>
    <property type="match status" value="1"/>
</dbReference>
<dbReference type="SUPFAM" id="SSF50998">
    <property type="entry name" value="Quinoprotein alcohol dehydrogenase-like"/>
    <property type="match status" value="1"/>
</dbReference>
<feature type="repeat" description="WD" evidence="3">
    <location>
        <begin position="879"/>
        <end position="911"/>
    </location>
</feature>